<name>A0A1X7T2U5_AMPQE</name>
<dbReference type="InterPro" id="IPR052201">
    <property type="entry name" value="LRR-containing_regulator"/>
</dbReference>
<evidence type="ECO:0000313" key="3">
    <source>
        <dbReference type="EnsemblMetazoa" id="Aqu2.1.08680_001"/>
    </source>
</evidence>
<organism evidence="3">
    <name type="scientific">Amphimedon queenslandica</name>
    <name type="common">Sponge</name>
    <dbReference type="NCBI Taxonomy" id="400682"/>
    <lineage>
        <taxon>Eukaryota</taxon>
        <taxon>Metazoa</taxon>
        <taxon>Porifera</taxon>
        <taxon>Demospongiae</taxon>
        <taxon>Heteroscleromorpha</taxon>
        <taxon>Haplosclerida</taxon>
        <taxon>Niphatidae</taxon>
        <taxon>Amphimedon</taxon>
    </lineage>
</organism>
<accession>A0A1X7T2U5</accession>
<sequence>MLYNVHKIIKIKPPPLDDVKEFLRCLEKECSLINIKLLQSLVEEFNIKKAEKYITDYKAILKKFCHTVKITLCLNEKFEALGGSPSLQCETVTYVFDWEPDEHILQDIKQIISKTSGKLVKIKYIKKGNSIIVTCSFPHSLTGALIIKLSENLELLIKNGLMKLTVGYCTIWKEEMIQEIQEPLEEEVQEMKEQPHDTKRQKELDGTAQQLANILSEKEKVYLFVGMTCIGGINTSIYPIVGVCCYNRMKKEYHIKCCTDFTSASYKIIKGMRMEIEQILTNKTGLLDQNESLIDIKREIAELQEQISLLSVHILNKREKNEELMHKIKDYKRDTLKLDQEISSEQTIDKREEDEQVIHQEIKEQLDRLIINVESHQTKEPSNTSREKTGKVEWGSYKVHLTKPSTGQCQEVISQLTDSHQDINLYHSSPDIVYLLMSLALDLTITRIRIYYTKITKDVILLLSHKITNNTSLKTLSISNYSINDDGVIALTQSLINNKTIAYLFLRDNPDITSTSAQSLAELLLYNHTLSFLWLERTNIDTDGVLVLMESLCTNNTLGRLYLDNKHKQTCYSLPYYKTIENRLGFVV</sequence>
<protein>
    <submittedName>
        <fullName evidence="3">Uncharacterized protein</fullName>
    </submittedName>
</protein>
<evidence type="ECO:0000256" key="1">
    <source>
        <dbReference type="ARBA" id="ARBA00022737"/>
    </source>
</evidence>
<dbReference type="InterPro" id="IPR032675">
    <property type="entry name" value="LRR_dom_sf"/>
</dbReference>
<proteinExistence type="predicted"/>
<dbReference type="AlphaFoldDB" id="A0A1X7T2U5"/>
<dbReference type="SUPFAM" id="SSF52047">
    <property type="entry name" value="RNI-like"/>
    <property type="match status" value="1"/>
</dbReference>
<dbReference type="OrthoDB" id="272549at2759"/>
<keyword evidence="1" id="KW-0677">Repeat</keyword>
<keyword evidence="2" id="KW-0175">Coiled coil</keyword>
<dbReference type="InParanoid" id="A0A1X7T2U5"/>
<feature type="coiled-coil region" evidence="2">
    <location>
        <begin position="286"/>
        <end position="379"/>
    </location>
</feature>
<dbReference type="PANTHER" id="PTHR24111">
    <property type="entry name" value="LEUCINE-RICH REPEAT-CONTAINING PROTEIN 34"/>
    <property type="match status" value="1"/>
</dbReference>
<dbReference type="Gene3D" id="3.80.10.10">
    <property type="entry name" value="Ribonuclease Inhibitor"/>
    <property type="match status" value="2"/>
</dbReference>
<dbReference type="PANTHER" id="PTHR24111:SF0">
    <property type="entry name" value="LEUCINE-RICH REPEAT-CONTAINING PROTEIN"/>
    <property type="match status" value="1"/>
</dbReference>
<evidence type="ECO:0000256" key="2">
    <source>
        <dbReference type="SAM" id="Coils"/>
    </source>
</evidence>
<dbReference type="EnsemblMetazoa" id="Aqu2.1.08680_001">
    <property type="protein sequence ID" value="Aqu2.1.08680_001"/>
    <property type="gene ID" value="Aqu2.1.08680"/>
</dbReference>
<reference evidence="3" key="1">
    <citation type="submission" date="2017-05" db="UniProtKB">
        <authorList>
            <consortium name="EnsemblMetazoa"/>
        </authorList>
    </citation>
    <scope>IDENTIFICATION</scope>
</reference>